<gene>
    <name evidence="3" type="ORF">KOR34_20980</name>
</gene>
<name>A0A5C5VGD0_9BACT</name>
<reference evidence="3 4" key="1">
    <citation type="submission" date="2019-02" db="EMBL/GenBank/DDBJ databases">
        <title>Deep-cultivation of Planctomycetes and their phenomic and genomic characterization uncovers novel biology.</title>
        <authorList>
            <person name="Wiegand S."/>
            <person name="Jogler M."/>
            <person name="Boedeker C."/>
            <person name="Pinto D."/>
            <person name="Vollmers J."/>
            <person name="Rivas-Marin E."/>
            <person name="Kohn T."/>
            <person name="Peeters S.H."/>
            <person name="Heuer A."/>
            <person name="Rast P."/>
            <person name="Oberbeckmann S."/>
            <person name="Bunk B."/>
            <person name="Jeske O."/>
            <person name="Meyerdierks A."/>
            <person name="Storesund J.E."/>
            <person name="Kallscheuer N."/>
            <person name="Luecker S."/>
            <person name="Lage O.M."/>
            <person name="Pohl T."/>
            <person name="Merkel B.J."/>
            <person name="Hornburger P."/>
            <person name="Mueller R.-W."/>
            <person name="Bruemmer F."/>
            <person name="Labrenz M."/>
            <person name="Spormann A.M."/>
            <person name="Op Den Camp H."/>
            <person name="Overmann J."/>
            <person name="Amann R."/>
            <person name="Jetten M.S.M."/>
            <person name="Mascher T."/>
            <person name="Medema M.H."/>
            <person name="Devos D.P."/>
            <person name="Kaster A.-K."/>
            <person name="Ovreas L."/>
            <person name="Rohde M."/>
            <person name="Galperin M.Y."/>
            <person name="Jogler C."/>
        </authorList>
    </citation>
    <scope>NUCLEOTIDE SEQUENCE [LARGE SCALE GENOMIC DNA]</scope>
    <source>
        <strain evidence="3 4">KOR34</strain>
    </source>
</reference>
<evidence type="ECO:0000313" key="4">
    <source>
        <dbReference type="Proteomes" id="UP000316714"/>
    </source>
</evidence>
<keyword evidence="1" id="KW-1133">Transmembrane helix</keyword>
<feature type="transmembrane region" description="Helical" evidence="1">
    <location>
        <begin position="256"/>
        <end position="279"/>
    </location>
</feature>
<proteinExistence type="predicted"/>
<feature type="chain" id="PRO_5023019389" description="PEP-CTERM protein-sorting domain-containing protein" evidence="2">
    <location>
        <begin position="24"/>
        <end position="285"/>
    </location>
</feature>
<dbReference type="RefSeq" id="WP_146564505.1">
    <property type="nucleotide sequence ID" value="NZ_SIHJ01000001.1"/>
</dbReference>
<accession>A0A5C5VGD0</accession>
<keyword evidence="4" id="KW-1185">Reference proteome</keyword>
<feature type="signal peptide" evidence="2">
    <location>
        <begin position="1"/>
        <end position="23"/>
    </location>
</feature>
<keyword evidence="1" id="KW-0472">Membrane</keyword>
<sequence precursor="true">MKHLIAFALVTAAFWSTAPDVQAGVLFSDSFNRVEGSGDPNGKPADPNNFADWGSNDNALGGSNSAAWLVGPSRGGGANAVTDGDLASLIEGVGRTTYDALAQAPNGFSVAFDFGRFAPVSAGGSGGGFISVALGFDPTVNAFGSAANTSDSEFALLFQQGVGGNTGNTQFFEDGVFLGATGSEGPVDYGDPLAEHSVLLTFVPQMPGAYGSADTIDGAVSIDGGSPYSFSVQGGPSFGTVSFSSNQFVHRYIDNLVITAIPEPAAALLSLMVAGTLVGQRRRSR</sequence>
<evidence type="ECO:0008006" key="5">
    <source>
        <dbReference type="Google" id="ProtNLM"/>
    </source>
</evidence>
<comment type="caution">
    <text evidence="3">The sequence shown here is derived from an EMBL/GenBank/DDBJ whole genome shotgun (WGS) entry which is preliminary data.</text>
</comment>
<keyword evidence="2" id="KW-0732">Signal</keyword>
<evidence type="ECO:0000256" key="2">
    <source>
        <dbReference type="SAM" id="SignalP"/>
    </source>
</evidence>
<dbReference type="OrthoDB" id="281607at2"/>
<dbReference type="AlphaFoldDB" id="A0A5C5VGD0"/>
<organism evidence="3 4">
    <name type="scientific">Posidoniimonas corsicana</name>
    <dbReference type="NCBI Taxonomy" id="1938618"/>
    <lineage>
        <taxon>Bacteria</taxon>
        <taxon>Pseudomonadati</taxon>
        <taxon>Planctomycetota</taxon>
        <taxon>Planctomycetia</taxon>
        <taxon>Pirellulales</taxon>
        <taxon>Lacipirellulaceae</taxon>
        <taxon>Posidoniimonas</taxon>
    </lineage>
</organism>
<protein>
    <recommendedName>
        <fullName evidence="5">PEP-CTERM protein-sorting domain-containing protein</fullName>
    </recommendedName>
</protein>
<keyword evidence="1" id="KW-0812">Transmembrane</keyword>
<evidence type="ECO:0000313" key="3">
    <source>
        <dbReference type="EMBL" id="TWT37151.1"/>
    </source>
</evidence>
<evidence type="ECO:0000256" key="1">
    <source>
        <dbReference type="SAM" id="Phobius"/>
    </source>
</evidence>
<dbReference type="Proteomes" id="UP000316714">
    <property type="component" value="Unassembled WGS sequence"/>
</dbReference>
<dbReference type="EMBL" id="SIHJ01000001">
    <property type="protein sequence ID" value="TWT37151.1"/>
    <property type="molecule type" value="Genomic_DNA"/>
</dbReference>